<evidence type="ECO:0000256" key="2">
    <source>
        <dbReference type="ARBA" id="ARBA00023172"/>
    </source>
</evidence>
<dbReference type="Pfam" id="PF13102">
    <property type="entry name" value="Phage_int_SAM_5"/>
    <property type="match status" value="1"/>
</dbReference>
<reference evidence="4" key="1">
    <citation type="journal article" date="2014" name="Int. J. Syst. Evol. Microbiol.">
        <title>Complete genome sequence of Corynebacterium casei LMG S-19264T (=DSM 44701T), isolated from a smear-ripened cheese.</title>
        <authorList>
            <consortium name="US DOE Joint Genome Institute (JGI-PGF)"/>
            <person name="Walter F."/>
            <person name="Albersmeier A."/>
            <person name="Kalinowski J."/>
            <person name="Ruckert C."/>
        </authorList>
    </citation>
    <scope>NUCLEOTIDE SEQUENCE</scope>
    <source>
        <strain evidence="4">CCM 8711</strain>
    </source>
</reference>
<dbReference type="GO" id="GO:0003677">
    <property type="term" value="F:DNA binding"/>
    <property type="evidence" value="ECO:0007669"/>
    <property type="project" value="UniProtKB-KW"/>
</dbReference>
<dbReference type="SUPFAM" id="SSF56349">
    <property type="entry name" value="DNA breaking-rejoining enzymes"/>
    <property type="match status" value="1"/>
</dbReference>
<sequence>MFYNGLVIMATIKEVVLKHHKKEDGTYNIKYRLTHNRKTTYINTNHFVDEKQLKKDLTVKDKFLLSVISNDVAVYRKKLLDLDHLLIHLDVKDLADRLTQVEETRVIDFIEFARQYISELQNEGRNGTAYPLATVTNSLCDYFNTQIVEIERINVLMLPDYEKYLRKERRYKRKNQFGKEVNYISKGLSDSGLHNHMRDLRTLFNAARDKFNDEDRGMIRIKHYPFKKYKIAEAPMTGKRALNIEQINKIRRFECTPGSRAELAKDIFMLSFYLCGMNAKDIYGIKNSSIVAGRINYNRSKTKTRRKDNAFISITLIPQAALILFKYINRLPIRYADSNNFNKALSKGLKVIGDEIGITSLTMYCARHSFGSIARNQCRFSKDDVAFALNHVDQTTKTTDIYITPDWQIIDEVQQKVVSFLT</sequence>
<dbReference type="InterPro" id="IPR011010">
    <property type="entry name" value="DNA_brk_join_enz"/>
</dbReference>
<dbReference type="Gene3D" id="1.10.443.10">
    <property type="entry name" value="Intergrase catalytic core"/>
    <property type="match status" value="1"/>
</dbReference>
<reference evidence="4" key="2">
    <citation type="submission" date="2020-09" db="EMBL/GenBank/DDBJ databases">
        <authorList>
            <person name="Sun Q."/>
            <person name="Sedlacek I."/>
        </authorList>
    </citation>
    <scope>NUCLEOTIDE SEQUENCE</scope>
    <source>
        <strain evidence="4">CCM 8711</strain>
    </source>
</reference>
<organism evidence="4 5">
    <name type="scientific">Mucilaginibacter galii</name>
    <dbReference type="NCBI Taxonomy" id="2005073"/>
    <lineage>
        <taxon>Bacteria</taxon>
        <taxon>Pseudomonadati</taxon>
        <taxon>Bacteroidota</taxon>
        <taxon>Sphingobacteriia</taxon>
        <taxon>Sphingobacteriales</taxon>
        <taxon>Sphingobacteriaceae</taxon>
        <taxon>Mucilaginibacter</taxon>
    </lineage>
</organism>
<comment type="caution">
    <text evidence="4">The sequence shown here is derived from an EMBL/GenBank/DDBJ whole genome shotgun (WGS) entry which is preliminary data.</text>
</comment>
<keyword evidence="2" id="KW-0233">DNA recombination</keyword>
<evidence type="ECO:0000259" key="3">
    <source>
        <dbReference type="Pfam" id="PF13102"/>
    </source>
</evidence>
<dbReference type="Gene3D" id="1.10.150.130">
    <property type="match status" value="1"/>
</dbReference>
<protein>
    <submittedName>
        <fullName evidence="4">Transposase</fullName>
    </submittedName>
</protein>
<dbReference type="InterPro" id="IPR013762">
    <property type="entry name" value="Integrase-like_cat_sf"/>
</dbReference>
<keyword evidence="1" id="KW-0238">DNA-binding</keyword>
<evidence type="ECO:0000313" key="5">
    <source>
        <dbReference type="Proteomes" id="UP000662074"/>
    </source>
</evidence>
<dbReference type="GO" id="GO:0015074">
    <property type="term" value="P:DNA integration"/>
    <property type="evidence" value="ECO:0007669"/>
    <property type="project" value="InterPro"/>
</dbReference>
<evidence type="ECO:0000313" key="4">
    <source>
        <dbReference type="EMBL" id="GGI51106.1"/>
    </source>
</evidence>
<evidence type="ECO:0000256" key="1">
    <source>
        <dbReference type="ARBA" id="ARBA00023125"/>
    </source>
</evidence>
<dbReference type="GO" id="GO:0006310">
    <property type="term" value="P:DNA recombination"/>
    <property type="evidence" value="ECO:0007669"/>
    <property type="project" value="UniProtKB-KW"/>
</dbReference>
<dbReference type="AlphaFoldDB" id="A0A917J9Q9"/>
<dbReference type="Proteomes" id="UP000662074">
    <property type="component" value="Unassembled WGS sequence"/>
</dbReference>
<dbReference type="InterPro" id="IPR010998">
    <property type="entry name" value="Integrase_recombinase_N"/>
</dbReference>
<name>A0A917J9Q9_9SPHI</name>
<feature type="domain" description="Phage integrase SAM-like" evidence="3">
    <location>
        <begin position="108"/>
        <end position="230"/>
    </location>
</feature>
<gene>
    <name evidence="4" type="ORF">GCM10011425_23180</name>
</gene>
<proteinExistence type="predicted"/>
<keyword evidence="5" id="KW-1185">Reference proteome</keyword>
<accession>A0A917J9Q9</accession>
<dbReference type="InterPro" id="IPR025269">
    <property type="entry name" value="SAM-like_dom"/>
</dbReference>
<dbReference type="EMBL" id="BMDO01000006">
    <property type="protein sequence ID" value="GGI51106.1"/>
    <property type="molecule type" value="Genomic_DNA"/>
</dbReference>